<reference evidence="1" key="1">
    <citation type="journal article" date="2014" name="Int. J. Syst. Evol. Microbiol.">
        <title>Complete genome sequence of Corynebacterium casei LMG S-19264T (=DSM 44701T), isolated from a smear-ripened cheese.</title>
        <authorList>
            <consortium name="US DOE Joint Genome Institute (JGI-PGF)"/>
            <person name="Walter F."/>
            <person name="Albersmeier A."/>
            <person name="Kalinowski J."/>
            <person name="Ruckert C."/>
        </authorList>
    </citation>
    <scope>NUCLEOTIDE SEQUENCE</scope>
    <source>
        <strain evidence="1">KCTC 32513</strain>
    </source>
</reference>
<proteinExistence type="predicted"/>
<evidence type="ECO:0000313" key="2">
    <source>
        <dbReference type="Proteomes" id="UP000634004"/>
    </source>
</evidence>
<sequence>MAKSFTDQHGPVDMMGVNMRLFDTDGLHGVEVRFPDGKNWTGAGPFKYRRNSMKIGSHEAW</sequence>
<organism evidence="1 2">
    <name type="scientific">Algimonas arctica</name>
    <dbReference type="NCBI Taxonomy" id="1479486"/>
    <lineage>
        <taxon>Bacteria</taxon>
        <taxon>Pseudomonadati</taxon>
        <taxon>Pseudomonadota</taxon>
        <taxon>Alphaproteobacteria</taxon>
        <taxon>Maricaulales</taxon>
        <taxon>Robiginitomaculaceae</taxon>
        <taxon>Algimonas</taxon>
    </lineage>
</organism>
<dbReference type="EMBL" id="BMZH01000016">
    <property type="protein sequence ID" value="GHB03159.1"/>
    <property type="molecule type" value="Genomic_DNA"/>
</dbReference>
<keyword evidence="2" id="KW-1185">Reference proteome</keyword>
<dbReference type="Proteomes" id="UP000634004">
    <property type="component" value="Unassembled WGS sequence"/>
</dbReference>
<evidence type="ECO:0000313" key="1">
    <source>
        <dbReference type="EMBL" id="GHB03159.1"/>
    </source>
</evidence>
<comment type="caution">
    <text evidence="1">The sequence shown here is derived from an EMBL/GenBank/DDBJ whole genome shotgun (WGS) entry which is preliminary data.</text>
</comment>
<name>A0A8J3CSK8_9PROT</name>
<protein>
    <submittedName>
        <fullName evidence="1">Uncharacterized protein</fullName>
    </submittedName>
</protein>
<reference evidence="1" key="2">
    <citation type="submission" date="2020-09" db="EMBL/GenBank/DDBJ databases">
        <authorList>
            <person name="Sun Q."/>
            <person name="Kim S."/>
        </authorList>
    </citation>
    <scope>NUCLEOTIDE SEQUENCE</scope>
    <source>
        <strain evidence="1">KCTC 32513</strain>
    </source>
</reference>
<gene>
    <name evidence="1" type="ORF">GCM10009069_27320</name>
</gene>
<accession>A0A8J3CSK8</accession>
<dbReference type="AlphaFoldDB" id="A0A8J3CSK8"/>